<evidence type="ECO:0000256" key="1">
    <source>
        <dbReference type="SAM" id="SignalP"/>
    </source>
</evidence>
<dbReference type="OrthoDB" id="10020471at2"/>
<organism evidence="2 3">
    <name type="scientific">Paenibacillus psychroresistens</name>
    <dbReference type="NCBI Taxonomy" id="1778678"/>
    <lineage>
        <taxon>Bacteria</taxon>
        <taxon>Bacillati</taxon>
        <taxon>Bacillota</taxon>
        <taxon>Bacilli</taxon>
        <taxon>Bacillales</taxon>
        <taxon>Paenibacillaceae</taxon>
        <taxon>Paenibacillus</taxon>
    </lineage>
</organism>
<feature type="signal peptide" evidence="1">
    <location>
        <begin position="1"/>
        <end position="24"/>
    </location>
</feature>
<feature type="chain" id="PRO_5025356213" description="DUF5666 domain-containing protein" evidence="1">
    <location>
        <begin position="25"/>
        <end position="266"/>
    </location>
</feature>
<protein>
    <recommendedName>
        <fullName evidence="4">DUF5666 domain-containing protein</fullName>
    </recommendedName>
</protein>
<dbReference type="RefSeq" id="WP_155704946.1">
    <property type="nucleotide sequence ID" value="NZ_CP034235.1"/>
</dbReference>
<dbReference type="EMBL" id="CP034235">
    <property type="protein sequence ID" value="QGQ99753.1"/>
    <property type="molecule type" value="Genomic_DNA"/>
</dbReference>
<reference evidence="3" key="1">
    <citation type="submission" date="2018-11" db="EMBL/GenBank/DDBJ databases">
        <title>Complete genome sequence of Paenibacillus sp. ML311-T8.</title>
        <authorList>
            <person name="Nam Y.-D."/>
            <person name="Kang J."/>
            <person name="Chung W.-H."/>
            <person name="Park Y.S."/>
        </authorList>
    </citation>
    <scope>NUCLEOTIDE SEQUENCE [LARGE SCALE GENOMIC DNA]</scope>
    <source>
        <strain evidence="3">ML311-T8</strain>
    </source>
</reference>
<gene>
    <name evidence="2" type="ORF">EHS13_35270</name>
</gene>
<dbReference type="AlphaFoldDB" id="A0A6B8RWK4"/>
<dbReference type="Proteomes" id="UP000426246">
    <property type="component" value="Chromosome"/>
</dbReference>
<evidence type="ECO:0000313" key="3">
    <source>
        <dbReference type="Proteomes" id="UP000426246"/>
    </source>
</evidence>
<keyword evidence="3" id="KW-1185">Reference proteome</keyword>
<dbReference type="KEGG" id="ppsc:EHS13_35270"/>
<sequence length="266" mass="27230">MKKAIMLSMALSMAVLPSATAAFAAQETGTNQAAVSKFTTVARSMPLEISGKVDKISKGELTVTAKDGKVYLVPLWKLSTINGFSDLGLKVGTEVTLKSTQPDLANVKSVSSLASLTVSAKPIDIKTLKVAEGTLTPLTAVDASKLIKGADLTFTAAPSIKAVGHVDLKAIDAKEAKAVGATLSSATPVSTTAISKDSITTLTAVKGPLPDLSKVQVGTLKVVENGKVSFVAPAEGSFTLSALNEGTQLFLAGEITANGKTVKISN</sequence>
<evidence type="ECO:0008006" key="4">
    <source>
        <dbReference type="Google" id="ProtNLM"/>
    </source>
</evidence>
<name>A0A6B8RWK4_9BACL</name>
<keyword evidence="1" id="KW-0732">Signal</keyword>
<accession>A0A6B8RWK4</accession>
<proteinExistence type="predicted"/>
<evidence type="ECO:0000313" key="2">
    <source>
        <dbReference type="EMBL" id="QGQ99753.1"/>
    </source>
</evidence>